<gene>
    <name evidence="2" type="ORF">SAMN04487949_1143</name>
</gene>
<protein>
    <submittedName>
        <fullName evidence="2">Uncharacterized protein</fullName>
    </submittedName>
</protein>
<dbReference type="EMBL" id="FNHL01000001">
    <property type="protein sequence ID" value="SDM17403.1"/>
    <property type="molecule type" value="Genomic_DNA"/>
</dbReference>
<dbReference type="Pfam" id="PF26244">
    <property type="entry name" value="DUF8057"/>
    <property type="match status" value="1"/>
</dbReference>
<reference evidence="3" key="1">
    <citation type="submission" date="2016-10" db="EMBL/GenBank/DDBJ databases">
        <authorList>
            <person name="Varghese N."/>
            <person name="Submissions S."/>
        </authorList>
    </citation>
    <scope>NUCLEOTIDE SEQUENCE [LARGE SCALE GENOMIC DNA]</scope>
    <source>
        <strain evidence="3">CGMCC 1.10119</strain>
    </source>
</reference>
<feature type="region of interest" description="Disordered" evidence="1">
    <location>
        <begin position="92"/>
        <end position="111"/>
    </location>
</feature>
<dbReference type="InterPro" id="IPR058370">
    <property type="entry name" value="DUF8057"/>
</dbReference>
<dbReference type="AlphaFoldDB" id="A0A1G9R2F7"/>
<dbReference type="STRING" id="660521.SAMN04487949_1143"/>
<dbReference type="RefSeq" id="WP_089694907.1">
    <property type="nucleotide sequence ID" value="NZ_FNHL01000001.1"/>
</dbReference>
<dbReference type="OrthoDB" id="252552at2157"/>
<accession>A0A1G9R2F7</accession>
<evidence type="ECO:0000256" key="1">
    <source>
        <dbReference type="SAM" id="MobiDB-lite"/>
    </source>
</evidence>
<proteinExistence type="predicted"/>
<keyword evidence="3" id="KW-1185">Reference proteome</keyword>
<name>A0A1G9R2F7_9EURY</name>
<dbReference type="Proteomes" id="UP000199451">
    <property type="component" value="Unassembled WGS sequence"/>
</dbReference>
<evidence type="ECO:0000313" key="2">
    <source>
        <dbReference type="EMBL" id="SDM17403.1"/>
    </source>
</evidence>
<sequence>MYAAELGTDWTDLSRDEVLHRAYALGVAAAMGERHPDEYDRLRATVDTSYERSMVELAYREGRQEANEFRQTASDADARTMWRTLVDGESTSLETVVDRHRPPSRFDLPPSLARTTLLDRPRADGRDRLNLPDFLRRD</sequence>
<evidence type="ECO:0000313" key="3">
    <source>
        <dbReference type="Proteomes" id="UP000199451"/>
    </source>
</evidence>
<organism evidence="2 3">
    <name type="scientific">Halogranum gelatinilyticum</name>
    <dbReference type="NCBI Taxonomy" id="660521"/>
    <lineage>
        <taxon>Archaea</taxon>
        <taxon>Methanobacteriati</taxon>
        <taxon>Methanobacteriota</taxon>
        <taxon>Stenosarchaea group</taxon>
        <taxon>Halobacteria</taxon>
        <taxon>Halobacteriales</taxon>
        <taxon>Haloferacaceae</taxon>
    </lineage>
</organism>